<proteinExistence type="predicted"/>
<accession>A0A8K0LA72</accession>
<comment type="caution">
    <text evidence="2">The sequence shown here is derived from an EMBL/GenBank/DDBJ whole genome shotgun (WGS) entry which is preliminary data.</text>
</comment>
<sequence>MEELPRSEYHKSCKNAPEATPGSSEAFVCAVRTHVRSLQERLGPHESHLLPSLEGPTFDDGYLGLLLTLLGPRLRWLDFSESLGEHRRRGGHRILHDRSARWVSFLMAWPQNFLSDSPVPVLCAFLKRLTVRRIGIPGIKLPQGLKEIRLMNLQCSTRHMDGLRTLLERNDLPALRILIIEIEPKRLRLRMQQLDMLRFITLCTSKGKECIVVENLRHGTFLRSSSLDLRLWKQIRRPGWRQLLEM</sequence>
<keyword evidence="3" id="KW-1185">Reference proteome</keyword>
<dbReference type="OrthoDB" id="2103474at2759"/>
<dbReference type="EMBL" id="JAESVG020000001">
    <property type="protein sequence ID" value="KAG8631610.1"/>
    <property type="molecule type" value="Genomic_DNA"/>
</dbReference>
<gene>
    <name evidence="2" type="ORF">KVT40_000750</name>
</gene>
<evidence type="ECO:0000256" key="1">
    <source>
        <dbReference type="SAM" id="MobiDB-lite"/>
    </source>
</evidence>
<evidence type="ECO:0000313" key="3">
    <source>
        <dbReference type="Proteomes" id="UP000809789"/>
    </source>
</evidence>
<evidence type="ECO:0000313" key="2">
    <source>
        <dbReference type="EMBL" id="KAG8631610.1"/>
    </source>
</evidence>
<dbReference type="Proteomes" id="UP000809789">
    <property type="component" value="Unassembled WGS sequence"/>
</dbReference>
<dbReference type="AlphaFoldDB" id="A0A8K0LA72"/>
<feature type="compositionally biased region" description="Basic and acidic residues" evidence="1">
    <location>
        <begin position="1"/>
        <end position="11"/>
    </location>
</feature>
<reference evidence="2" key="1">
    <citation type="submission" date="2021-07" db="EMBL/GenBank/DDBJ databases">
        <title>Elsinoe batatas strain:CRI-CJ2 Genome sequencing and assembly.</title>
        <authorList>
            <person name="Huang L."/>
        </authorList>
    </citation>
    <scope>NUCLEOTIDE SEQUENCE</scope>
    <source>
        <strain evidence="2">CRI-CJ2</strain>
    </source>
</reference>
<organism evidence="2 3">
    <name type="scientific">Elsinoe batatas</name>
    <dbReference type="NCBI Taxonomy" id="2601811"/>
    <lineage>
        <taxon>Eukaryota</taxon>
        <taxon>Fungi</taxon>
        <taxon>Dikarya</taxon>
        <taxon>Ascomycota</taxon>
        <taxon>Pezizomycotina</taxon>
        <taxon>Dothideomycetes</taxon>
        <taxon>Dothideomycetidae</taxon>
        <taxon>Myriangiales</taxon>
        <taxon>Elsinoaceae</taxon>
        <taxon>Elsinoe</taxon>
    </lineage>
</organism>
<protein>
    <submittedName>
        <fullName evidence="2">Uncharacterized protein</fullName>
    </submittedName>
</protein>
<name>A0A8K0LA72_9PEZI</name>
<feature type="region of interest" description="Disordered" evidence="1">
    <location>
        <begin position="1"/>
        <end position="21"/>
    </location>
</feature>